<name>A0A1F5DP27_9BACT</name>
<dbReference type="Gene3D" id="3.30.460.40">
    <property type="match status" value="1"/>
</dbReference>
<gene>
    <name evidence="1" type="ORF">A3E73_00765</name>
</gene>
<dbReference type="EMBL" id="MEZN01000005">
    <property type="protein sequence ID" value="OGD56929.1"/>
    <property type="molecule type" value="Genomic_DNA"/>
</dbReference>
<dbReference type="AlphaFoldDB" id="A0A1F5DP27"/>
<protein>
    <recommendedName>
        <fullName evidence="3">Nucleotidyltransferase family protein</fullName>
    </recommendedName>
</protein>
<sequence length="196" mass="22982">MIYYRDSVTEASWQLLKDLKRQFNFCLIGGWAVWLYTHQLKSKDIDIVVKPDELSRIRGKYELFRNERLKKYEFRQGEVQIDVYPAYYSDLGIKAEKILADCRTVVGFSVPLPETLFILKLVAWLGRKSSPKGRKDLIDLVGLLETQKLDRGKLQHSGIKTLIKELRLLVSLSELNLNRHQLSRAKKRWLLFLDSQ</sequence>
<dbReference type="Proteomes" id="UP000176791">
    <property type="component" value="Unassembled WGS sequence"/>
</dbReference>
<dbReference type="InterPro" id="IPR043519">
    <property type="entry name" value="NT_sf"/>
</dbReference>
<evidence type="ECO:0000313" key="1">
    <source>
        <dbReference type="EMBL" id="OGD56929.1"/>
    </source>
</evidence>
<dbReference type="SUPFAM" id="SSF81301">
    <property type="entry name" value="Nucleotidyltransferase"/>
    <property type="match status" value="1"/>
</dbReference>
<evidence type="ECO:0000313" key="2">
    <source>
        <dbReference type="Proteomes" id="UP000176791"/>
    </source>
</evidence>
<proteinExistence type="predicted"/>
<comment type="caution">
    <text evidence="1">The sequence shown here is derived from an EMBL/GenBank/DDBJ whole genome shotgun (WGS) entry which is preliminary data.</text>
</comment>
<accession>A0A1F5DP27</accession>
<reference evidence="1 2" key="1">
    <citation type="journal article" date="2016" name="Nat. Commun.">
        <title>Thousands of microbial genomes shed light on interconnected biogeochemical processes in an aquifer system.</title>
        <authorList>
            <person name="Anantharaman K."/>
            <person name="Brown C.T."/>
            <person name="Hug L.A."/>
            <person name="Sharon I."/>
            <person name="Castelle C.J."/>
            <person name="Probst A.J."/>
            <person name="Thomas B.C."/>
            <person name="Singh A."/>
            <person name="Wilkins M.J."/>
            <person name="Karaoz U."/>
            <person name="Brodie E.L."/>
            <person name="Williams K.H."/>
            <person name="Hubbard S.S."/>
            <person name="Banfield J.F."/>
        </authorList>
    </citation>
    <scope>NUCLEOTIDE SEQUENCE [LARGE SCALE GENOMIC DNA]</scope>
</reference>
<evidence type="ECO:0008006" key="3">
    <source>
        <dbReference type="Google" id="ProtNLM"/>
    </source>
</evidence>
<dbReference type="STRING" id="1797460.A3E73_00765"/>
<organism evidence="1 2">
    <name type="scientific">Candidatus Beckwithbacteria bacterium RIFCSPHIGHO2_12_FULL_47_17</name>
    <dbReference type="NCBI Taxonomy" id="1797460"/>
    <lineage>
        <taxon>Bacteria</taxon>
        <taxon>Candidatus Beckwithiibacteriota</taxon>
    </lineage>
</organism>